<keyword evidence="15" id="KW-0175">Coiled coil</keyword>
<evidence type="ECO:0000313" key="19">
    <source>
        <dbReference type="EMBL" id="SJZ58100.1"/>
    </source>
</evidence>
<dbReference type="UniPathway" id="UPA00326"/>
<dbReference type="GO" id="GO:0004748">
    <property type="term" value="F:ribonucleoside-diphosphate reductase activity, thioredoxin disulfide as acceptor"/>
    <property type="evidence" value="ECO:0007669"/>
    <property type="project" value="UniProtKB-EC"/>
</dbReference>
<evidence type="ECO:0000256" key="6">
    <source>
        <dbReference type="ARBA" id="ARBA00022634"/>
    </source>
</evidence>
<dbReference type="Pfam" id="PF02867">
    <property type="entry name" value="Ribonuc_red_lgC"/>
    <property type="match status" value="1"/>
</dbReference>
<comment type="cofactor">
    <cofactor evidence="1 14">
        <name>adenosylcob(III)alamin</name>
        <dbReference type="ChEBI" id="CHEBI:18408"/>
    </cofactor>
</comment>
<reference evidence="20" key="1">
    <citation type="submission" date="2017-02" db="EMBL/GenBank/DDBJ databases">
        <authorList>
            <person name="Varghese N."/>
            <person name="Submissions S."/>
        </authorList>
    </citation>
    <scope>NUCLEOTIDE SEQUENCE [LARGE SCALE GENOMIC DNA]</scope>
    <source>
        <strain evidence="20">ATCC BAA-73</strain>
    </source>
</reference>
<dbReference type="OrthoDB" id="9762933at2"/>
<keyword evidence="11 14" id="KW-0170">Cobalt</keyword>
<dbReference type="InterPro" id="IPR000788">
    <property type="entry name" value="RNR_lg_C"/>
</dbReference>
<evidence type="ECO:0000259" key="16">
    <source>
        <dbReference type="Pfam" id="PF00317"/>
    </source>
</evidence>
<evidence type="ECO:0000256" key="2">
    <source>
        <dbReference type="ARBA" id="ARBA00007405"/>
    </source>
</evidence>
<protein>
    <recommendedName>
        <fullName evidence="4 14">Vitamin B12-dependent ribonucleotide reductase</fullName>
        <ecNumber evidence="3 14">1.17.4.1</ecNumber>
    </recommendedName>
</protein>
<evidence type="ECO:0000259" key="18">
    <source>
        <dbReference type="Pfam" id="PF12637"/>
    </source>
</evidence>
<dbReference type="Pfam" id="PF12637">
    <property type="entry name" value="TSCPD"/>
    <property type="match status" value="1"/>
</dbReference>
<dbReference type="SUPFAM" id="SSF48168">
    <property type="entry name" value="R1 subunit of ribonucleotide reductase, N-terminal domain"/>
    <property type="match status" value="1"/>
</dbReference>
<dbReference type="GO" id="GO:0071897">
    <property type="term" value="P:DNA biosynthetic process"/>
    <property type="evidence" value="ECO:0007669"/>
    <property type="project" value="UniProtKB-KW"/>
</dbReference>
<dbReference type="InterPro" id="IPR050862">
    <property type="entry name" value="RdRp_reductase_class-2"/>
</dbReference>
<evidence type="ECO:0000256" key="15">
    <source>
        <dbReference type="SAM" id="Coils"/>
    </source>
</evidence>
<comment type="catalytic activity">
    <reaction evidence="13 14">
        <text>a 2'-deoxyribonucleoside 5'-diphosphate + [thioredoxin]-disulfide + H2O = a ribonucleoside 5'-diphosphate + [thioredoxin]-dithiol</text>
        <dbReference type="Rhea" id="RHEA:23252"/>
        <dbReference type="Rhea" id="RHEA-COMP:10698"/>
        <dbReference type="Rhea" id="RHEA-COMP:10700"/>
        <dbReference type="ChEBI" id="CHEBI:15377"/>
        <dbReference type="ChEBI" id="CHEBI:29950"/>
        <dbReference type="ChEBI" id="CHEBI:50058"/>
        <dbReference type="ChEBI" id="CHEBI:57930"/>
        <dbReference type="ChEBI" id="CHEBI:73316"/>
        <dbReference type="EC" id="1.17.4.1"/>
    </reaction>
</comment>
<dbReference type="GO" id="GO:0005524">
    <property type="term" value="F:ATP binding"/>
    <property type="evidence" value="ECO:0007669"/>
    <property type="project" value="InterPro"/>
</dbReference>
<evidence type="ECO:0000256" key="1">
    <source>
        <dbReference type="ARBA" id="ARBA00001922"/>
    </source>
</evidence>
<evidence type="ECO:0000256" key="13">
    <source>
        <dbReference type="ARBA" id="ARBA00047754"/>
    </source>
</evidence>
<proteinExistence type="inferred from homology"/>
<dbReference type="EC" id="1.17.4.1" evidence="3 14"/>
<evidence type="ECO:0000256" key="8">
    <source>
        <dbReference type="ARBA" id="ARBA00023002"/>
    </source>
</evidence>
<comment type="similarity">
    <text evidence="2 14">Belongs to the ribonucleoside diphosphate reductase class-2 family.</text>
</comment>
<name>A0A1T4LTP1_9FIRM</name>
<evidence type="ECO:0000256" key="14">
    <source>
        <dbReference type="RuleBase" id="RU364064"/>
    </source>
</evidence>
<dbReference type="AlphaFoldDB" id="A0A1T4LTP1"/>
<dbReference type="InterPro" id="IPR024434">
    <property type="entry name" value="TSCPD_dom"/>
</dbReference>
<feature type="domain" description="TSCPD" evidence="18">
    <location>
        <begin position="587"/>
        <end position="693"/>
    </location>
</feature>
<accession>A0A1T4LTP1</accession>
<gene>
    <name evidence="19" type="ORF">SAMN02745118_01246</name>
</gene>
<keyword evidence="7 14" id="KW-0547">Nucleotide-binding</keyword>
<dbReference type="Proteomes" id="UP000190625">
    <property type="component" value="Unassembled WGS sequence"/>
</dbReference>
<dbReference type="GO" id="GO:0009263">
    <property type="term" value="P:deoxyribonucleotide biosynthetic process"/>
    <property type="evidence" value="ECO:0007669"/>
    <property type="project" value="UniProtKB-KW"/>
</dbReference>
<evidence type="ECO:0000256" key="11">
    <source>
        <dbReference type="ARBA" id="ARBA00023285"/>
    </source>
</evidence>
<evidence type="ECO:0000256" key="5">
    <source>
        <dbReference type="ARBA" id="ARBA00022628"/>
    </source>
</evidence>
<comment type="function">
    <text evidence="12 14">Catalyzes the reduction of ribonucleotides to deoxyribonucleotides. May function to provide a pool of deoxyribonucleotide precursors for DNA repair during oxygen limitation and/or for immediate growth after restoration of oxygen.</text>
</comment>
<evidence type="ECO:0000259" key="17">
    <source>
        <dbReference type="Pfam" id="PF02867"/>
    </source>
</evidence>
<dbReference type="SUPFAM" id="SSF51998">
    <property type="entry name" value="PFL-like glycyl radical enzymes"/>
    <property type="match status" value="1"/>
</dbReference>
<evidence type="ECO:0000256" key="12">
    <source>
        <dbReference type="ARBA" id="ARBA00025437"/>
    </source>
</evidence>
<dbReference type="InterPro" id="IPR013509">
    <property type="entry name" value="RNR_lsu_N"/>
</dbReference>
<evidence type="ECO:0000256" key="7">
    <source>
        <dbReference type="ARBA" id="ARBA00022741"/>
    </source>
</evidence>
<dbReference type="RefSeq" id="WP_078809733.1">
    <property type="nucleotide sequence ID" value="NZ_FUWM01000009.1"/>
</dbReference>
<sequence length="763" mass="85264">MSLDLSKNAKNLLENRYLRRNEKREIIETPKELFQRVAKNIAEAEEDQEKQNYYEEEFYKLMTESKFLPNSPTLMNAGTELQQLAACFVLPVPDSMEGIFNAVKNAALIHKSGGGTGFAFSRLRPQNDVVKSTGGISSGPLSFMKVFNSATNTVKQGGKRRGANMGMLRVDHPDILNFINAKGELNEENQELYDQFETSLEETYLKPEIIDEELSNYKEKLLDKQFSNFNLSVAVTDEFMEAVQEGCNYKVVNPRNGQVVGELDAKKIFKLIVNYAWKNGEPGIIFIDEINRKNPVPNLGEIEATNPCGEQPLLPNEACNLGSINLSQFVKNQKVDWNALKDTVRLAVRFLDNVIDMNKYPLSEIEEQVMKARKIGLGVMGFHEMLIRLGISYNSEDAVEMAKKVMEFIKENAHQYSQELAEEKGAFPAWEESVYEKPQRNATLTTIAPTGSISFLAGTSGGIEPFFSFSYTHTDGEGNVSTFEYDFTEEADTDILVTTMDIEPEWHIRIQAAFQKYVDNAVSKTINLPYVASKEDVGEAYVLAHELGCKGLTVYRDGSRGSQVLETNKEDEEENQKKKDKIYPQKRPLAALGETIKYDTGCGKLYLTININQAGEPIETFLTTGSDGGCSVMTEAVSRLTSMALRSGIAPEKVIDQLRSTSTCPSFMYKKGKGNKLTGRSCSDVVGRALNEILKSNEFKDMTGEVTAVIEEEVINNHSINSNINEEIEDVTIQRPNCPECGQRLHFEQGCNSCKNCGYSSCG</sequence>
<dbReference type="PANTHER" id="PTHR43371">
    <property type="entry name" value="VITAMIN B12-DEPENDENT RIBONUCLEOTIDE REDUCTASE"/>
    <property type="match status" value="1"/>
</dbReference>
<dbReference type="Gene3D" id="3.20.70.20">
    <property type="match status" value="1"/>
</dbReference>
<dbReference type="EMBL" id="FUWM01000009">
    <property type="protein sequence ID" value="SJZ58100.1"/>
    <property type="molecule type" value="Genomic_DNA"/>
</dbReference>
<keyword evidence="20" id="KW-1185">Reference proteome</keyword>
<dbReference type="Pfam" id="PF00317">
    <property type="entry name" value="Ribonuc_red_lgN"/>
    <property type="match status" value="1"/>
</dbReference>
<keyword evidence="9" id="KW-0215">Deoxyribonucleotide synthesis</keyword>
<dbReference type="STRING" id="142842.SAMN02745118_01246"/>
<feature type="coiled-coil region" evidence="15">
    <location>
        <begin position="399"/>
        <end position="426"/>
    </location>
</feature>
<dbReference type="NCBIfam" id="TIGR02504">
    <property type="entry name" value="NrdJ_Z"/>
    <property type="match status" value="1"/>
</dbReference>
<evidence type="ECO:0000313" key="20">
    <source>
        <dbReference type="Proteomes" id="UP000190625"/>
    </source>
</evidence>
<keyword evidence="10" id="KW-1015">Disulfide bond</keyword>
<dbReference type="PANTHER" id="PTHR43371:SF1">
    <property type="entry name" value="RIBONUCLEOSIDE-DIPHOSPHATE REDUCTASE"/>
    <property type="match status" value="1"/>
</dbReference>
<dbReference type="PRINTS" id="PR01183">
    <property type="entry name" value="RIBORDTASEM1"/>
</dbReference>
<organism evidence="19 20">
    <name type="scientific">Selenihalanaerobacter shriftii</name>
    <dbReference type="NCBI Taxonomy" id="142842"/>
    <lineage>
        <taxon>Bacteria</taxon>
        <taxon>Bacillati</taxon>
        <taxon>Bacillota</taxon>
        <taxon>Clostridia</taxon>
        <taxon>Halanaerobiales</taxon>
        <taxon>Halobacteroidaceae</taxon>
        <taxon>Selenihalanaerobacter</taxon>
    </lineage>
</organism>
<feature type="domain" description="Ribonucleotide reductase large subunit C-terminal" evidence="17">
    <location>
        <begin position="85"/>
        <end position="437"/>
    </location>
</feature>
<dbReference type="InterPro" id="IPR008926">
    <property type="entry name" value="RNR_R1-su_N"/>
</dbReference>
<dbReference type="InterPro" id="IPR013344">
    <property type="entry name" value="RNR_NrdJ/NrdZ"/>
</dbReference>
<evidence type="ECO:0000256" key="3">
    <source>
        <dbReference type="ARBA" id="ARBA00012274"/>
    </source>
</evidence>
<keyword evidence="5 14" id="KW-0846">Cobalamin</keyword>
<keyword evidence="6 14" id="KW-0237">DNA synthesis</keyword>
<dbReference type="CDD" id="cd02888">
    <property type="entry name" value="RNR_II_dimer"/>
    <property type="match status" value="1"/>
</dbReference>
<keyword evidence="8 14" id="KW-0560">Oxidoreductase</keyword>
<evidence type="ECO:0000256" key="9">
    <source>
        <dbReference type="ARBA" id="ARBA00023116"/>
    </source>
</evidence>
<evidence type="ECO:0000256" key="10">
    <source>
        <dbReference type="ARBA" id="ARBA00023157"/>
    </source>
</evidence>
<dbReference type="GO" id="GO:0031419">
    <property type="term" value="F:cobalamin binding"/>
    <property type="evidence" value="ECO:0007669"/>
    <property type="project" value="UniProtKB-KW"/>
</dbReference>
<evidence type="ECO:0000256" key="4">
    <source>
        <dbReference type="ARBA" id="ARBA00014409"/>
    </source>
</evidence>
<feature type="domain" description="Ribonucleotide reductase large subunit N-terminal" evidence="16">
    <location>
        <begin position="4"/>
        <end position="81"/>
    </location>
</feature>